<dbReference type="RefSeq" id="WP_110833224.1">
    <property type="nucleotide sequence ID" value="NZ_BMQG01000003.1"/>
</dbReference>
<evidence type="ECO:0000256" key="2">
    <source>
        <dbReference type="SAM" id="SignalP"/>
    </source>
</evidence>
<reference evidence="4" key="1">
    <citation type="journal article" date="2019" name="Int. J. Syst. Evol. Microbiol.">
        <title>The Global Catalogue of Microorganisms (GCM) 10K type strain sequencing project: providing services to taxonomists for standard genome sequencing and annotation.</title>
        <authorList>
            <consortium name="The Broad Institute Genomics Platform"/>
            <consortium name="The Broad Institute Genome Sequencing Center for Infectious Disease"/>
            <person name="Wu L."/>
            <person name="Ma J."/>
        </authorList>
    </citation>
    <scope>NUCLEOTIDE SEQUENCE [LARGE SCALE GENOMIC DNA]</scope>
    <source>
        <strain evidence="4">JCM 31047</strain>
    </source>
</reference>
<gene>
    <name evidence="3" type="ORF">GCM10008956_12670</name>
</gene>
<comment type="caution">
    <text evidence="3">The sequence shown here is derived from an EMBL/GenBank/DDBJ whole genome shotgun (WGS) entry which is preliminary data.</text>
</comment>
<keyword evidence="1" id="KW-0812">Transmembrane</keyword>
<keyword evidence="2" id="KW-0732">Signal</keyword>
<keyword evidence="4" id="KW-1185">Reference proteome</keyword>
<proteinExistence type="predicted"/>
<sequence length="427" mass="45744">MPRFRLLLLALCLSACAAPPADTQTPAGALRGGAGLLAWAPDRGGPRVMAPSTREELTDSLLRGEREQAFAAQSGQTAGLRDLFAEAALADAQAVAAHGAPPVSWGHRVTLHFFAPDGATVSLTDRYWYLIPDGPGALRVAAREQDQVLQLDDGNWRTHHWRIVRDDALPPPAPPGPAPLFRAARLSAAPRPWTDRSADRWRRDLRAVRELGLDTLILPLDLRPGAPETALTPAVLARVGEQARALNVALLLEVTVEGLSPRALRALHGALGAGARPPALAGVLLRPEGRPAGPTVTLWRQTLQARFGPLPLGLVTASPAADFSPAGVASVQARRWPLGLLHGPRRTWQLRAFVRAHPQGSLLAGHLYGAGGLLTPDGSFTPLARALTRPAERPGGVAFVWGWALDLWPLLLVVVGGWWVRRARSRR</sequence>
<dbReference type="AlphaFoldDB" id="A0A8H9GNI9"/>
<accession>A0A8H9GNI9</accession>
<evidence type="ECO:0000313" key="4">
    <source>
        <dbReference type="Proteomes" id="UP000600547"/>
    </source>
</evidence>
<feature type="transmembrane region" description="Helical" evidence="1">
    <location>
        <begin position="398"/>
        <end position="420"/>
    </location>
</feature>
<feature type="signal peptide" evidence="2">
    <location>
        <begin position="1"/>
        <end position="17"/>
    </location>
</feature>
<dbReference type="SUPFAM" id="SSF54427">
    <property type="entry name" value="NTF2-like"/>
    <property type="match status" value="1"/>
</dbReference>
<dbReference type="InterPro" id="IPR032710">
    <property type="entry name" value="NTF2-like_dom_sf"/>
</dbReference>
<evidence type="ECO:0000313" key="3">
    <source>
        <dbReference type="EMBL" id="GGM37796.1"/>
    </source>
</evidence>
<dbReference type="EMBL" id="BMQG01000003">
    <property type="protein sequence ID" value="GGM37796.1"/>
    <property type="molecule type" value="Genomic_DNA"/>
</dbReference>
<name>A0A8H9GNI9_9DEIO</name>
<organism evidence="3 4">
    <name type="scientific">Deinococcus arenae</name>
    <dbReference type="NCBI Taxonomy" id="1452751"/>
    <lineage>
        <taxon>Bacteria</taxon>
        <taxon>Thermotogati</taxon>
        <taxon>Deinococcota</taxon>
        <taxon>Deinococci</taxon>
        <taxon>Deinococcales</taxon>
        <taxon>Deinococcaceae</taxon>
        <taxon>Deinococcus</taxon>
    </lineage>
</organism>
<dbReference type="Proteomes" id="UP000600547">
    <property type="component" value="Unassembled WGS sequence"/>
</dbReference>
<protein>
    <recommendedName>
        <fullName evidence="5">Glycoside hydrolase family 5 domain-containing protein</fullName>
    </recommendedName>
</protein>
<evidence type="ECO:0000256" key="1">
    <source>
        <dbReference type="SAM" id="Phobius"/>
    </source>
</evidence>
<evidence type="ECO:0008006" key="5">
    <source>
        <dbReference type="Google" id="ProtNLM"/>
    </source>
</evidence>
<keyword evidence="1" id="KW-0472">Membrane</keyword>
<feature type="chain" id="PRO_5034440498" description="Glycoside hydrolase family 5 domain-containing protein" evidence="2">
    <location>
        <begin position="18"/>
        <end position="427"/>
    </location>
</feature>
<keyword evidence="1" id="KW-1133">Transmembrane helix</keyword>